<protein>
    <submittedName>
        <fullName evidence="2">Helix-turn-helix transcriptional regulator</fullName>
    </submittedName>
</protein>
<dbReference type="AlphaFoldDB" id="A0A9D2PJA2"/>
<evidence type="ECO:0000313" key="3">
    <source>
        <dbReference type="Proteomes" id="UP000823904"/>
    </source>
</evidence>
<dbReference type="SUPFAM" id="SSF47413">
    <property type="entry name" value="lambda repressor-like DNA-binding domains"/>
    <property type="match status" value="1"/>
</dbReference>
<sequence>MSIFSDKLKEYMEQKNEKVYGLSQMCDISRANMYKIVQGTRHPANVEMVYRIADALGLSPYEKRGLVEAYQITMIGKDIYEERSYIVHLISRLKKHKNLPVEWSRTEEDPEAREKKKFLYGKNSINGRICSVIKREAQKDGGKICVIGQPDHEFIRQMLIAYCENKDVEIHHIICMESRENGEGNTYNLSNFTHISPFLVSECNYMAYYYYDDVQSHFYNLNLLPCVIVTGDEVIQCASDYEYAIYDCGSERVKVFRKMFREFLKRTREIFKISRSLEDAGRWIRMHKIEAVLSHDYAGYLFVKKWEGKTAKNFKMLISEAGMSNKGLCKWGIEEKEMDSLKTLPVKENGKTFLIHSELFPIPNDFLMLTETHGNILLIFEKGSRYWGILEIYETSIKKSMYQFLENLDKSLLTESV</sequence>
<reference evidence="2" key="2">
    <citation type="submission" date="2021-04" db="EMBL/GenBank/DDBJ databases">
        <authorList>
            <person name="Gilroy R."/>
        </authorList>
    </citation>
    <scope>NUCLEOTIDE SEQUENCE</scope>
    <source>
        <strain evidence="2">ChiSjej3B21-8574</strain>
    </source>
</reference>
<reference evidence="2" key="1">
    <citation type="journal article" date="2021" name="PeerJ">
        <title>Extensive microbial diversity within the chicken gut microbiome revealed by metagenomics and culture.</title>
        <authorList>
            <person name="Gilroy R."/>
            <person name="Ravi A."/>
            <person name="Getino M."/>
            <person name="Pursley I."/>
            <person name="Horton D.L."/>
            <person name="Alikhan N.F."/>
            <person name="Baker D."/>
            <person name="Gharbi K."/>
            <person name="Hall N."/>
            <person name="Watson M."/>
            <person name="Adriaenssens E.M."/>
            <person name="Foster-Nyarko E."/>
            <person name="Jarju S."/>
            <person name="Secka A."/>
            <person name="Antonio M."/>
            <person name="Oren A."/>
            <person name="Chaudhuri R.R."/>
            <person name="La Ragione R."/>
            <person name="Hildebrand F."/>
            <person name="Pallen M.J."/>
        </authorList>
    </citation>
    <scope>NUCLEOTIDE SEQUENCE</scope>
    <source>
        <strain evidence="2">ChiSjej3B21-8574</strain>
    </source>
</reference>
<dbReference type="InterPro" id="IPR010982">
    <property type="entry name" value="Lambda_DNA-bd_dom_sf"/>
</dbReference>
<accession>A0A9D2PJA2</accession>
<organism evidence="2 3">
    <name type="scientific">Candidatus Anaerostipes avistercoris</name>
    <dbReference type="NCBI Taxonomy" id="2838462"/>
    <lineage>
        <taxon>Bacteria</taxon>
        <taxon>Bacillati</taxon>
        <taxon>Bacillota</taxon>
        <taxon>Clostridia</taxon>
        <taxon>Lachnospirales</taxon>
        <taxon>Lachnospiraceae</taxon>
        <taxon>Anaerostipes</taxon>
    </lineage>
</organism>
<proteinExistence type="predicted"/>
<comment type="caution">
    <text evidence="2">The sequence shown here is derived from an EMBL/GenBank/DDBJ whole genome shotgun (WGS) entry which is preliminary data.</text>
</comment>
<feature type="domain" description="HTH cro/C1-type" evidence="1">
    <location>
        <begin position="8"/>
        <end position="63"/>
    </location>
</feature>
<evidence type="ECO:0000313" key="2">
    <source>
        <dbReference type="EMBL" id="HJC51071.1"/>
    </source>
</evidence>
<dbReference type="Pfam" id="PF13443">
    <property type="entry name" value="HTH_26"/>
    <property type="match status" value="1"/>
</dbReference>
<gene>
    <name evidence="2" type="ORF">H9754_11000</name>
</gene>
<dbReference type="EMBL" id="DWWD01000042">
    <property type="protein sequence ID" value="HJC51071.1"/>
    <property type="molecule type" value="Genomic_DNA"/>
</dbReference>
<dbReference type="InterPro" id="IPR001387">
    <property type="entry name" value="Cro/C1-type_HTH"/>
</dbReference>
<dbReference type="Gene3D" id="1.10.260.40">
    <property type="entry name" value="lambda repressor-like DNA-binding domains"/>
    <property type="match status" value="1"/>
</dbReference>
<name>A0A9D2PJA2_9FIRM</name>
<evidence type="ECO:0000259" key="1">
    <source>
        <dbReference type="PROSITE" id="PS50943"/>
    </source>
</evidence>
<dbReference type="Proteomes" id="UP000823904">
    <property type="component" value="Unassembled WGS sequence"/>
</dbReference>
<dbReference type="PROSITE" id="PS50943">
    <property type="entry name" value="HTH_CROC1"/>
    <property type="match status" value="1"/>
</dbReference>
<dbReference type="CDD" id="cd00093">
    <property type="entry name" value="HTH_XRE"/>
    <property type="match status" value="1"/>
</dbReference>
<dbReference type="GO" id="GO:0003677">
    <property type="term" value="F:DNA binding"/>
    <property type="evidence" value="ECO:0007669"/>
    <property type="project" value="InterPro"/>
</dbReference>
<dbReference type="SMART" id="SM00530">
    <property type="entry name" value="HTH_XRE"/>
    <property type="match status" value="1"/>
</dbReference>